<evidence type="ECO:0000256" key="7">
    <source>
        <dbReference type="ARBA" id="ARBA00040674"/>
    </source>
</evidence>
<dbReference type="InterPro" id="IPR013632">
    <property type="entry name" value="Rad51_C"/>
</dbReference>
<dbReference type="STRING" id="104452.A0A0L7KV19"/>
<evidence type="ECO:0000256" key="3">
    <source>
        <dbReference type="ARBA" id="ARBA00022763"/>
    </source>
</evidence>
<dbReference type="AlphaFoldDB" id="A0A0L7KV19"/>
<dbReference type="PROSITE" id="PS50162">
    <property type="entry name" value="RECA_2"/>
    <property type="match status" value="1"/>
</dbReference>
<dbReference type="SUPFAM" id="SSF52540">
    <property type="entry name" value="P-loop containing nucleoside triphosphate hydrolases"/>
    <property type="match status" value="1"/>
</dbReference>
<sequence length="127" mass="14112">MKTFLICNAAELWKKETDLPSIPTFSQSLDSALGNDGIQLGSVTEMLGLPATGKTQLCLQLCASVQIPKVLGGLDAEALYVDTNTNFTLSRFREGRYVLKEKEALRRLHLVEAFGLEKFYNSRRDKG</sequence>
<dbReference type="GO" id="GO:0008821">
    <property type="term" value="F:crossover junction DNA endonuclease activity"/>
    <property type="evidence" value="ECO:0007669"/>
    <property type="project" value="TreeGrafter"/>
</dbReference>
<keyword evidence="2" id="KW-0547">Nucleotide-binding</keyword>
<dbReference type="PANTHER" id="PTHR46239:SF1">
    <property type="entry name" value="DNA REPAIR PROTEIN RAD51 HOMOLOG 3"/>
    <property type="match status" value="1"/>
</dbReference>
<protein>
    <recommendedName>
        <fullName evidence="7">DNA repair protein RAD51 homolog 3</fullName>
    </recommendedName>
</protein>
<dbReference type="GO" id="GO:0007131">
    <property type="term" value="P:reciprocal meiotic recombination"/>
    <property type="evidence" value="ECO:0007669"/>
    <property type="project" value="TreeGrafter"/>
</dbReference>
<dbReference type="GO" id="GO:0005524">
    <property type="term" value="F:ATP binding"/>
    <property type="evidence" value="ECO:0007669"/>
    <property type="project" value="UniProtKB-KW"/>
</dbReference>
<evidence type="ECO:0000259" key="8">
    <source>
        <dbReference type="PROSITE" id="PS50162"/>
    </source>
</evidence>
<dbReference type="GO" id="GO:0005657">
    <property type="term" value="C:replication fork"/>
    <property type="evidence" value="ECO:0007669"/>
    <property type="project" value="TreeGrafter"/>
</dbReference>
<dbReference type="Gene3D" id="3.40.50.300">
    <property type="entry name" value="P-loop containing nucleotide triphosphate hydrolases"/>
    <property type="match status" value="1"/>
</dbReference>
<dbReference type="InterPro" id="IPR052093">
    <property type="entry name" value="HR_Repair_Mediator"/>
</dbReference>
<gene>
    <name evidence="9" type="ORF">OBRU01_09392</name>
</gene>
<keyword evidence="5" id="KW-0234">DNA repair</keyword>
<dbReference type="InterPro" id="IPR027417">
    <property type="entry name" value="P-loop_NTPase"/>
</dbReference>
<keyword evidence="3" id="KW-0227">DNA damage</keyword>
<dbReference type="GO" id="GO:0000707">
    <property type="term" value="P:meiotic DNA recombinase assembly"/>
    <property type="evidence" value="ECO:0007669"/>
    <property type="project" value="TreeGrafter"/>
</dbReference>
<dbReference type="PANTHER" id="PTHR46239">
    <property type="entry name" value="DNA REPAIR PROTEIN RAD51 HOMOLOG 3 RAD51C"/>
    <property type="match status" value="1"/>
</dbReference>
<comment type="caution">
    <text evidence="9">The sequence shown here is derived from an EMBL/GenBank/DDBJ whole genome shotgun (WGS) entry which is preliminary data.</text>
</comment>
<feature type="domain" description="RecA family profile 1" evidence="8">
    <location>
        <begin position="18"/>
        <end position="127"/>
    </location>
</feature>
<name>A0A0L7KV19_OPEBR</name>
<organism evidence="9 10">
    <name type="scientific">Operophtera brumata</name>
    <name type="common">Winter moth</name>
    <name type="synonym">Phalaena brumata</name>
    <dbReference type="NCBI Taxonomy" id="104452"/>
    <lineage>
        <taxon>Eukaryota</taxon>
        <taxon>Metazoa</taxon>
        <taxon>Ecdysozoa</taxon>
        <taxon>Arthropoda</taxon>
        <taxon>Hexapoda</taxon>
        <taxon>Insecta</taxon>
        <taxon>Pterygota</taxon>
        <taxon>Neoptera</taxon>
        <taxon>Endopterygota</taxon>
        <taxon>Lepidoptera</taxon>
        <taxon>Glossata</taxon>
        <taxon>Ditrysia</taxon>
        <taxon>Geometroidea</taxon>
        <taxon>Geometridae</taxon>
        <taxon>Larentiinae</taxon>
        <taxon>Operophtera</taxon>
    </lineage>
</organism>
<dbReference type="GO" id="GO:0033063">
    <property type="term" value="C:Rad51B-Rad51C-Rad51D-XRCC2 complex"/>
    <property type="evidence" value="ECO:0007669"/>
    <property type="project" value="TreeGrafter"/>
</dbReference>
<dbReference type="Proteomes" id="UP000037510">
    <property type="component" value="Unassembled WGS sequence"/>
</dbReference>
<keyword evidence="6" id="KW-0539">Nucleus</keyword>
<reference evidence="9 10" key="1">
    <citation type="journal article" date="2015" name="Genome Biol. Evol.">
        <title>The genome of winter moth (Operophtera brumata) provides a genomic perspective on sexual dimorphism and phenology.</title>
        <authorList>
            <person name="Derks M.F."/>
            <person name="Smit S."/>
            <person name="Salis L."/>
            <person name="Schijlen E."/>
            <person name="Bossers A."/>
            <person name="Mateman C."/>
            <person name="Pijl A.S."/>
            <person name="de Ridder D."/>
            <person name="Groenen M.A."/>
            <person name="Visser M.E."/>
            <person name="Megens H.J."/>
        </authorList>
    </citation>
    <scope>NUCLEOTIDE SEQUENCE [LARGE SCALE GENOMIC DNA]</scope>
    <source>
        <strain evidence="9">WM2013NL</strain>
        <tissue evidence="9">Head and thorax</tissue>
    </source>
</reference>
<dbReference type="Pfam" id="PF08423">
    <property type="entry name" value="Rad51"/>
    <property type="match status" value="1"/>
</dbReference>
<proteinExistence type="predicted"/>
<evidence type="ECO:0000313" key="10">
    <source>
        <dbReference type="Proteomes" id="UP000037510"/>
    </source>
</evidence>
<dbReference type="InterPro" id="IPR020588">
    <property type="entry name" value="RecA_ATP-bd"/>
</dbReference>
<evidence type="ECO:0000313" key="9">
    <source>
        <dbReference type="EMBL" id="KOB67083.1"/>
    </source>
</evidence>
<dbReference type="GO" id="GO:0140664">
    <property type="term" value="F:ATP-dependent DNA damage sensor activity"/>
    <property type="evidence" value="ECO:0007669"/>
    <property type="project" value="InterPro"/>
</dbReference>
<comment type="subcellular location">
    <subcellularLocation>
        <location evidence="1">Nucleus</location>
    </subcellularLocation>
</comment>
<evidence type="ECO:0000256" key="4">
    <source>
        <dbReference type="ARBA" id="ARBA00022840"/>
    </source>
</evidence>
<evidence type="ECO:0000256" key="6">
    <source>
        <dbReference type="ARBA" id="ARBA00023242"/>
    </source>
</evidence>
<dbReference type="GO" id="GO:0000400">
    <property type="term" value="F:four-way junction DNA binding"/>
    <property type="evidence" value="ECO:0007669"/>
    <property type="project" value="TreeGrafter"/>
</dbReference>
<evidence type="ECO:0000256" key="2">
    <source>
        <dbReference type="ARBA" id="ARBA00022741"/>
    </source>
</evidence>
<dbReference type="GO" id="GO:0033065">
    <property type="term" value="C:Rad51C-XRCC3 complex"/>
    <property type="evidence" value="ECO:0007669"/>
    <property type="project" value="TreeGrafter"/>
</dbReference>
<keyword evidence="10" id="KW-1185">Reference proteome</keyword>
<evidence type="ECO:0000256" key="1">
    <source>
        <dbReference type="ARBA" id="ARBA00004123"/>
    </source>
</evidence>
<dbReference type="EMBL" id="JTDY01005355">
    <property type="protein sequence ID" value="KOB67083.1"/>
    <property type="molecule type" value="Genomic_DNA"/>
</dbReference>
<evidence type="ECO:0000256" key="5">
    <source>
        <dbReference type="ARBA" id="ARBA00023204"/>
    </source>
</evidence>
<accession>A0A0L7KV19</accession>
<keyword evidence="4" id="KW-0067">ATP-binding</keyword>